<feature type="compositionally biased region" description="Polar residues" evidence="1">
    <location>
        <begin position="392"/>
        <end position="405"/>
    </location>
</feature>
<name>A0ABY0GQC1_9PEZI</name>
<reference evidence="2 3" key="1">
    <citation type="submission" date="2018-06" db="EMBL/GenBank/DDBJ databases">
        <title>Complete Genomes of Monosporascus.</title>
        <authorList>
            <person name="Robinson A.J."/>
            <person name="Natvig D.O."/>
        </authorList>
    </citation>
    <scope>NUCLEOTIDE SEQUENCE [LARGE SCALE GENOMIC DNA]</scope>
    <source>
        <strain evidence="2 3">CBS 609.92</strain>
    </source>
</reference>
<evidence type="ECO:0000313" key="3">
    <source>
        <dbReference type="Proteomes" id="UP000294003"/>
    </source>
</evidence>
<feature type="region of interest" description="Disordered" evidence="1">
    <location>
        <begin position="391"/>
        <end position="410"/>
    </location>
</feature>
<keyword evidence="3" id="KW-1185">Reference proteome</keyword>
<gene>
    <name evidence="2" type="ORF">DL762_010629</name>
</gene>
<protein>
    <submittedName>
        <fullName evidence="2">Uncharacterized protein</fullName>
    </submittedName>
</protein>
<proteinExistence type="predicted"/>
<dbReference type="Proteomes" id="UP000294003">
    <property type="component" value="Unassembled WGS sequence"/>
</dbReference>
<evidence type="ECO:0000313" key="2">
    <source>
        <dbReference type="EMBL" id="RYO73897.1"/>
    </source>
</evidence>
<dbReference type="EMBL" id="QJNS01000745">
    <property type="protein sequence ID" value="RYO73897.1"/>
    <property type="molecule type" value="Genomic_DNA"/>
</dbReference>
<organism evidence="2 3">
    <name type="scientific">Monosporascus cannonballus</name>
    <dbReference type="NCBI Taxonomy" id="155416"/>
    <lineage>
        <taxon>Eukaryota</taxon>
        <taxon>Fungi</taxon>
        <taxon>Dikarya</taxon>
        <taxon>Ascomycota</taxon>
        <taxon>Pezizomycotina</taxon>
        <taxon>Sordariomycetes</taxon>
        <taxon>Xylariomycetidae</taxon>
        <taxon>Xylariales</taxon>
        <taxon>Xylariales incertae sedis</taxon>
        <taxon>Monosporascus</taxon>
    </lineage>
</organism>
<sequence length="887" mass="102000">MPTPAAAAAACGSGSFWVSPESVRRTLSRITTSRLQRSPRLPTSLSPNRILALRLRSKKEDQRRRYAPLFKTAAQQKHERLPLLTFQAFLRKNTFPDEKYLVETMDKSHLAEWRDRLRSVASRGWSEQDIDHWVWILSAEDGDARVQRFVSTKRPIPPFLLLVLLRSDEIFRRAESLLSLINFVWNEYRNPQSEVSSAQNGMNGFRSQEALSVDEYLIFLRRVVYHVQRLWPQSIVTVARLTADYIRNIPLEPKARGVRRDGYTNRCLVFNTSLLLFKRPANFEPVANMEFNWRAQKVLLALSDNLDRRLAINKLSFRAIRQVMIGLKRSAEERWVAMRYAKTWPPYRQDFDGLDAKRTPEDDYSRSVKAGILMKQEGYTEDDYDRALDTLGGTSAESPTIQTRSLPPKEWKGDKEKWNFFNRWGMKIRATRNVNEAWSVFTTFSDITPNFQVYGEMFLKLQARELHEEADLLPGDSRETFPVHHNNLSEYELARQSPPTVAELYDQMISRGIKPEGYCLYALVRNARTIQDGLRYLRDSSLDPVSVNSLALFKMPSHQALRRIPLLAFNSYIQLLCRLQPDRRGRQKFHTEEIYRIRHAIALVKERLTPYTTEGATFRPPWHAVFRALARPNICLTNGGQAEDDAEALRTSTDLLSSVVTTVGMDPEIFKYYCRTIQKVALSRLASLQSSTENPYSQGFAAAAAGEHAPLVTGRQDVLRELKAFFNKLVATVEQAGGLEAPTFLHNIGPVHLHTYVRTLAFLEDTDGMVDVMRWMFRNRSYLDWEAERKSSRGPALIAKTLCAFQAFAGPQLSAEQANEMARHMDAVAEAGGNWRWPTPEEVDRYVHSDLRGGSSRLRQRYLARWWQNALENNEFGDGHVDRVAIE</sequence>
<comment type="caution">
    <text evidence="2">The sequence shown here is derived from an EMBL/GenBank/DDBJ whole genome shotgun (WGS) entry which is preliminary data.</text>
</comment>
<accession>A0ABY0GQC1</accession>
<evidence type="ECO:0000256" key="1">
    <source>
        <dbReference type="SAM" id="MobiDB-lite"/>
    </source>
</evidence>